<protein>
    <submittedName>
        <fullName evidence="2">Uncharacterized protein</fullName>
    </submittedName>
</protein>
<dbReference type="AlphaFoldDB" id="A0A5E4NMF9"/>
<reference evidence="2 3" key="1">
    <citation type="submission" date="2019-08" db="EMBL/GenBank/DDBJ databases">
        <authorList>
            <person name="Alioto T."/>
            <person name="Alioto T."/>
            <person name="Gomez Garrido J."/>
        </authorList>
    </citation>
    <scope>NUCLEOTIDE SEQUENCE [LARGE SCALE GENOMIC DNA]</scope>
</reference>
<evidence type="ECO:0000256" key="1">
    <source>
        <dbReference type="SAM" id="Coils"/>
    </source>
</evidence>
<keyword evidence="1" id="KW-0175">Coiled coil</keyword>
<evidence type="ECO:0000313" key="3">
    <source>
        <dbReference type="Proteomes" id="UP000325440"/>
    </source>
</evidence>
<organism evidence="2 3">
    <name type="scientific">Cinara cedri</name>
    <dbReference type="NCBI Taxonomy" id="506608"/>
    <lineage>
        <taxon>Eukaryota</taxon>
        <taxon>Metazoa</taxon>
        <taxon>Ecdysozoa</taxon>
        <taxon>Arthropoda</taxon>
        <taxon>Hexapoda</taxon>
        <taxon>Insecta</taxon>
        <taxon>Pterygota</taxon>
        <taxon>Neoptera</taxon>
        <taxon>Paraneoptera</taxon>
        <taxon>Hemiptera</taxon>
        <taxon>Sternorrhyncha</taxon>
        <taxon>Aphidomorpha</taxon>
        <taxon>Aphidoidea</taxon>
        <taxon>Aphididae</taxon>
        <taxon>Lachninae</taxon>
        <taxon>Cinara</taxon>
    </lineage>
</organism>
<feature type="coiled-coil region" evidence="1">
    <location>
        <begin position="31"/>
        <end position="153"/>
    </location>
</feature>
<dbReference type="EMBL" id="CABPRJ010002371">
    <property type="protein sequence ID" value="VVC43714.1"/>
    <property type="molecule type" value="Genomic_DNA"/>
</dbReference>
<dbReference type="Proteomes" id="UP000325440">
    <property type="component" value="Unassembled WGS sequence"/>
</dbReference>
<keyword evidence="3" id="KW-1185">Reference proteome</keyword>
<name>A0A5E4NMF9_9HEMI</name>
<dbReference type="OrthoDB" id="6600818at2759"/>
<gene>
    <name evidence="2" type="ORF">CINCED_3A025326</name>
</gene>
<accession>A0A5E4NMF9</accession>
<proteinExistence type="predicted"/>
<evidence type="ECO:0000313" key="2">
    <source>
        <dbReference type="EMBL" id="VVC43714.1"/>
    </source>
</evidence>
<sequence>MVERDNFEYTMWAEEVFIKNNSIAFQKMKTILELKKLILVLKSKINLAEQQMTKLKEYVPTFESIISKSREYEKLILVLNKKIEDIQDKIENIKKDILEGERVQKNSIKINQKREKTLKKMLSNLYENSYDSQEQKENRLHELEKEAKEYSNPSYVFKERQELDYYIKEFELSKAKNMMLKEMMSMNIKTVANQQRCDPSVSK</sequence>